<reference evidence="1" key="2">
    <citation type="journal article" date="2015" name="Fish Shellfish Immunol.">
        <title>Early steps in the European eel (Anguilla anguilla)-Vibrio vulnificus interaction in the gills: Role of the RtxA13 toxin.</title>
        <authorList>
            <person name="Callol A."/>
            <person name="Pajuelo D."/>
            <person name="Ebbesson L."/>
            <person name="Teles M."/>
            <person name="MacKenzie S."/>
            <person name="Amaro C."/>
        </authorList>
    </citation>
    <scope>NUCLEOTIDE SEQUENCE</scope>
</reference>
<name>A0A0E9R835_ANGAN</name>
<protein>
    <submittedName>
        <fullName evidence="1">Uncharacterized protein</fullName>
    </submittedName>
</protein>
<evidence type="ECO:0000313" key="1">
    <source>
        <dbReference type="EMBL" id="JAH25249.1"/>
    </source>
</evidence>
<organism evidence="1">
    <name type="scientific">Anguilla anguilla</name>
    <name type="common">European freshwater eel</name>
    <name type="synonym">Muraena anguilla</name>
    <dbReference type="NCBI Taxonomy" id="7936"/>
    <lineage>
        <taxon>Eukaryota</taxon>
        <taxon>Metazoa</taxon>
        <taxon>Chordata</taxon>
        <taxon>Craniata</taxon>
        <taxon>Vertebrata</taxon>
        <taxon>Euteleostomi</taxon>
        <taxon>Actinopterygii</taxon>
        <taxon>Neopterygii</taxon>
        <taxon>Teleostei</taxon>
        <taxon>Anguilliformes</taxon>
        <taxon>Anguillidae</taxon>
        <taxon>Anguilla</taxon>
    </lineage>
</organism>
<proteinExistence type="predicted"/>
<reference evidence="1" key="1">
    <citation type="submission" date="2014-11" db="EMBL/GenBank/DDBJ databases">
        <authorList>
            <person name="Amaro Gonzalez C."/>
        </authorList>
    </citation>
    <scope>NUCLEOTIDE SEQUENCE</scope>
</reference>
<dbReference type="EMBL" id="GBXM01083328">
    <property type="protein sequence ID" value="JAH25249.1"/>
    <property type="molecule type" value="Transcribed_RNA"/>
</dbReference>
<accession>A0A0E9R835</accession>
<dbReference type="AlphaFoldDB" id="A0A0E9R835"/>
<sequence>MWTNYLISLRQINFISFFR</sequence>